<protein>
    <recommendedName>
        <fullName evidence="3">Reverse transcriptase RNase H-like domain-containing protein</fullName>
    </recommendedName>
</protein>
<dbReference type="EMBL" id="JAPFRF010000005">
    <property type="protein sequence ID" value="KAJ7333005.1"/>
    <property type="molecule type" value="Genomic_DNA"/>
</dbReference>
<dbReference type="CDD" id="cd09275">
    <property type="entry name" value="RNase_HI_RT_DIRS1"/>
    <property type="match status" value="1"/>
</dbReference>
<dbReference type="InterPro" id="IPR052055">
    <property type="entry name" value="Hepadnavirus_pol/RT"/>
</dbReference>
<dbReference type="PANTHER" id="PTHR33050:SF7">
    <property type="entry name" value="RIBONUCLEASE H"/>
    <property type="match status" value="1"/>
</dbReference>
<dbReference type="AlphaFoldDB" id="A0A9Q0XZ33"/>
<organism evidence="1 2">
    <name type="scientific">Phrynocephalus forsythii</name>
    <dbReference type="NCBI Taxonomy" id="171643"/>
    <lineage>
        <taxon>Eukaryota</taxon>
        <taxon>Metazoa</taxon>
        <taxon>Chordata</taxon>
        <taxon>Craniata</taxon>
        <taxon>Vertebrata</taxon>
        <taxon>Euteleostomi</taxon>
        <taxon>Lepidosauria</taxon>
        <taxon>Squamata</taxon>
        <taxon>Bifurcata</taxon>
        <taxon>Unidentata</taxon>
        <taxon>Episquamata</taxon>
        <taxon>Toxicofera</taxon>
        <taxon>Iguania</taxon>
        <taxon>Acrodonta</taxon>
        <taxon>Agamidae</taxon>
        <taxon>Agaminae</taxon>
        <taxon>Phrynocephalus</taxon>
    </lineage>
</organism>
<name>A0A9Q0XZ33_9SAUR</name>
<reference evidence="1" key="1">
    <citation type="journal article" date="2023" name="DNA Res.">
        <title>Chromosome-level genome assembly of Phrynocephalus forsythii using third-generation DNA sequencing and Hi-C analysis.</title>
        <authorList>
            <person name="Qi Y."/>
            <person name="Zhao W."/>
            <person name="Zhao Y."/>
            <person name="Niu C."/>
            <person name="Cao S."/>
            <person name="Zhang Y."/>
        </authorList>
    </citation>
    <scope>NUCLEOTIDE SEQUENCE</scope>
    <source>
        <tissue evidence="1">Muscle</tissue>
    </source>
</reference>
<evidence type="ECO:0000313" key="1">
    <source>
        <dbReference type="EMBL" id="KAJ7333005.1"/>
    </source>
</evidence>
<keyword evidence="2" id="KW-1185">Reference proteome</keyword>
<accession>A0A9Q0XZ33</accession>
<dbReference type="Proteomes" id="UP001142489">
    <property type="component" value="Unassembled WGS sequence"/>
</dbReference>
<gene>
    <name evidence="1" type="ORF">JRQ81_015185</name>
</gene>
<comment type="caution">
    <text evidence="1">The sequence shown here is derived from an EMBL/GenBank/DDBJ whole genome shotgun (WGS) entry which is preliminary data.</text>
</comment>
<proteinExistence type="predicted"/>
<dbReference type="PANTHER" id="PTHR33050">
    <property type="entry name" value="REVERSE TRANSCRIPTASE DOMAIN-CONTAINING PROTEIN"/>
    <property type="match status" value="1"/>
</dbReference>
<dbReference type="OrthoDB" id="10068174at2759"/>
<evidence type="ECO:0000313" key="2">
    <source>
        <dbReference type="Proteomes" id="UP001142489"/>
    </source>
</evidence>
<evidence type="ECO:0008006" key="3">
    <source>
        <dbReference type="Google" id="ProtNLM"/>
    </source>
</evidence>
<sequence length="248" mass="27937">MEAYSRHILLKMLPVFDQLSDDAKAKFAQQDRRHPLRRHRLSKRLRVTSNLHSALQRWATPSHLHVGHPFKQGYATVQITTNASTTGWGTHCQAIQTHGRWPNTLKGCHINFLELMMIFNTLKSFAPLIHGRSIQIGTDNTTVLHYINKQGGTRSCTLLNLTGHLDLVLPQADHAHGSTYRVRGQCDCGQLQQEIFQQSRMEPVSLFLPQPLSPEAAAGRGAFMDEPTHRSRDCVCACVSRVEMKGDL</sequence>